<feature type="transmembrane region" description="Helical" evidence="1">
    <location>
        <begin position="53"/>
        <end position="75"/>
    </location>
</feature>
<protein>
    <submittedName>
        <fullName evidence="2">NADH dehydrogenase subunit 4L</fullName>
    </submittedName>
</protein>
<reference evidence="2" key="1">
    <citation type="submission" date="2007-04" db="EMBL/GenBank/DDBJ databases">
        <title>Mitochondrial gene order and molecular phylogenetic analyses indicate that the Leptotrombidium mite is a paraphyletic.</title>
        <authorList>
            <person name="Mitani H."/>
            <person name="Yuasa S."/>
            <person name="Takahashi M."/>
            <person name="Fukunaga M."/>
        </authorList>
    </citation>
    <scope>NUCLEOTIDE SEQUENCE</scope>
    <source>
        <strain evidence="2">TWHW-1</strain>
    </source>
</reference>
<keyword evidence="1" id="KW-0812">Transmembrane</keyword>
<accession>B3IUL9</accession>
<keyword evidence="2" id="KW-0496">Mitochondrion</keyword>
<dbReference type="EMBL" id="AB300500">
    <property type="protein sequence ID" value="BAG24173.1"/>
    <property type="molecule type" value="Genomic_DNA"/>
</dbReference>
<organism evidence="2">
    <name type="scientific">Walchia hayashii</name>
    <dbReference type="NCBI Taxonomy" id="436352"/>
    <lineage>
        <taxon>Eukaryota</taxon>
        <taxon>Metazoa</taxon>
        <taxon>Ecdysozoa</taxon>
        <taxon>Arthropoda</taxon>
        <taxon>Chelicerata</taxon>
        <taxon>Arachnida</taxon>
        <taxon>Acari</taxon>
        <taxon>Acariformes</taxon>
        <taxon>Trombidiformes</taxon>
        <taxon>Prostigmata</taxon>
        <taxon>Anystina</taxon>
        <taxon>Parasitengona</taxon>
        <taxon>Trombiculoidea</taxon>
        <taxon>Trombiculidae</taxon>
        <taxon>Walchia</taxon>
    </lineage>
</organism>
<geneLocation type="mitochondrion" evidence="2"/>
<name>B3IUL9_9ACAR</name>
<proteinExistence type="predicted"/>
<dbReference type="GeneID" id="6220775"/>
<evidence type="ECO:0000313" key="2">
    <source>
        <dbReference type="EMBL" id="BAG24173.1"/>
    </source>
</evidence>
<dbReference type="Gene3D" id="1.10.287.3510">
    <property type="match status" value="1"/>
</dbReference>
<keyword evidence="1" id="KW-1133">Transmembrane helix</keyword>
<dbReference type="AlphaFoldDB" id="B3IUL9"/>
<gene>
    <name evidence="2" type="primary">ND4L</name>
</gene>
<dbReference type="CTD" id="4539"/>
<evidence type="ECO:0000256" key="1">
    <source>
        <dbReference type="SAM" id="Phobius"/>
    </source>
</evidence>
<keyword evidence="1" id="KW-0472">Membrane</keyword>
<sequence length="89" mass="9806">MSSGLFFLKLIFSYSVFMFMILSTHFLMALLFLEIMSMVLYFSVLLSSGVGDGSVMILFLCVMVLEGAFGLSLVVSGSRKSGGDFLIFF</sequence>
<dbReference type="RefSeq" id="YP_001837117.1">
    <property type="nucleotide sequence ID" value="NC_010595.1"/>
</dbReference>